<organism evidence="7 8">
    <name type="scientific">Paraglaciecola mesophila</name>
    <dbReference type="NCBI Taxonomy" id="197222"/>
    <lineage>
        <taxon>Bacteria</taxon>
        <taxon>Pseudomonadati</taxon>
        <taxon>Pseudomonadota</taxon>
        <taxon>Gammaproteobacteria</taxon>
        <taxon>Alteromonadales</taxon>
        <taxon>Alteromonadaceae</taxon>
        <taxon>Paraglaciecola</taxon>
    </lineage>
</organism>
<feature type="domain" description="Yip1" evidence="6">
    <location>
        <begin position="13"/>
        <end position="230"/>
    </location>
</feature>
<dbReference type="Pfam" id="PF04893">
    <property type="entry name" value="Yip1"/>
    <property type="match status" value="1"/>
</dbReference>
<comment type="subcellular location">
    <subcellularLocation>
        <location evidence="1">Membrane</location>
        <topology evidence="1">Multi-pass membrane protein</topology>
    </subcellularLocation>
</comment>
<gene>
    <name evidence="7" type="ORF">FX988_03963</name>
</gene>
<feature type="transmembrane region" description="Helical" evidence="5">
    <location>
        <begin position="131"/>
        <end position="153"/>
    </location>
</feature>
<dbReference type="EMBL" id="CP047656">
    <property type="protein sequence ID" value="QHJ13692.1"/>
    <property type="molecule type" value="Genomic_DNA"/>
</dbReference>
<keyword evidence="3 5" id="KW-1133">Transmembrane helix</keyword>
<feature type="transmembrane region" description="Helical" evidence="5">
    <location>
        <begin position="213"/>
        <end position="234"/>
    </location>
</feature>
<evidence type="ECO:0000313" key="7">
    <source>
        <dbReference type="EMBL" id="QHJ13692.1"/>
    </source>
</evidence>
<protein>
    <recommendedName>
        <fullName evidence="6">Yip1 domain-containing protein</fullName>
    </recommendedName>
</protein>
<dbReference type="InterPro" id="IPR006977">
    <property type="entry name" value="Yip1_dom"/>
</dbReference>
<dbReference type="GO" id="GO:0016020">
    <property type="term" value="C:membrane"/>
    <property type="evidence" value="ECO:0007669"/>
    <property type="project" value="UniProtKB-SubCell"/>
</dbReference>
<evidence type="ECO:0000256" key="3">
    <source>
        <dbReference type="ARBA" id="ARBA00022989"/>
    </source>
</evidence>
<keyword evidence="8" id="KW-1185">Reference proteome</keyword>
<sequence>MVSPLNPFTACLGVLYQPKATFGALKGQHNWSWLPFVLVVFATILPVYYYFQVVDFQWYKEVIISSQFANVSPGEQQAVGVSLNATKGIIGTIITPFIMVLVLVSLIALYLNVMTKSDPENIFSFSDWFGFSWWVLLPSCVGALLSGIILFWLDHGQISFDAVSPSALSFLFAIPVTSTWFGLASSIKLETVWSMYLVAIGVSQWVNISWRKALLVAFTPCVFLWLVWALIIIFD</sequence>
<feature type="transmembrane region" description="Helical" evidence="5">
    <location>
        <begin position="89"/>
        <end position="111"/>
    </location>
</feature>
<evidence type="ECO:0000256" key="4">
    <source>
        <dbReference type="ARBA" id="ARBA00023136"/>
    </source>
</evidence>
<evidence type="ECO:0000256" key="2">
    <source>
        <dbReference type="ARBA" id="ARBA00022692"/>
    </source>
</evidence>
<feature type="transmembrane region" description="Helical" evidence="5">
    <location>
        <begin position="189"/>
        <end position="206"/>
    </location>
</feature>
<keyword evidence="4 5" id="KW-0472">Membrane</keyword>
<accession>A0A857JQJ7</accession>
<reference evidence="7 8" key="1">
    <citation type="submission" date="2019-12" db="EMBL/GenBank/DDBJ databases">
        <title>Genome sequencing and assembly of endphytes of Porphyra tenera.</title>
        <authorList>
            <person name="Park J.M."/>
            <person name="Shin R."/>
            <person name="Jo S.H."/>
        </authorList>
    </citation>
    <scope>NUCLEOTIDE SEQUENCE [LARGE SCALE GENOMIC DNA]</scope>
    <source>
        <strain evidence="7 8">GPM4</strain>
    </source>
</reference>
<evidence type="ECO:0000313" key="8">
    <source>
        <dbReference type="Proteomes" id="UP000464524"/>
    </source>
</evidence>
<dbReference type="OrthoDB" id="6272224at2"/>
<name>A0A857JQJ7_9ALTE</name>
<dbReference type="KEGG" id="pmes:FX988_03963"/>
<evidence type="ECO:0000256" key="5">
    <source>
        <dbReference type="SAM" id="Phobius"/>
    </source>
</evidence>
<dbReference type="RefSeq" id="WP_160181770.1">
    <property type="nucleotide sequence ID" value="NZ_CP047656.1"/>
</dbReference>
<dbReference type="Proteomes" id="UP000464524">
    <property type="component" value="Chromosome"/>
</dbReference>
<feature type="transmembrane region" description="Helical" evidence="5">
    <location>
        <begin position="33"/>
        <end position="51"/>
    </location>
</feature>
<keyword evidence="2 5" id="KW-0812">Transmembrane</keyword>
<feature type="transmembrane region" description="Helical" evidence="5">
    <location>
        <begin position="165"/>
        <end position="183"/>
    </location>
</feature>
<evidence type="ECO:0000259" key="6">
    <source>
        <dbReference type="Pfam" id="PF04893"/>
    </source>
</evidence>
<proteinExistence type="predicted"/>
<evidence type="ECO:0000256" key="1">
    <source>
        <dbReference type="ARBA" id="ARBA00004141"/>
    </source>
</evidence>
<dbReference type="AlphaFoldDB" id="A0A857JQJ7"/>